<feature type="transmembrane region" description="Helical" evidence="5">
    <location>
        <begin position="240"/>
        <end position="262"/>
    </location>
</feature>
<feature type="domain" description="Sodium/calcium exchanger membrane region" evidence="6">
    <location>
        <begin position="4"/>
        <end position="144"/>
    </location>
</feature>
<evidence type="ECO:0000256" key="3">
    <source>
        <dbReference type="ARBA" id="ARBA00022989"/>
    </source>
</evidence>
<proteinExistence type="predicted"/>
<feature type="transmembrane region" description="Helical" evidence="5">
    <location>
        <begin position="175"/>
        <end position="194"/>
    </location>
</feature>
<comment type="caution">
    <text evidence="7">The sequence shown here is derived from an EMBL/GenBank/DDBJ whole genome shotgun (WGS) entry which is preliminary data.</text>
</comment>
<dbReference type="Proteomes" id="UP001150641">
    <property type="component" value="Unassembled WGS sequence"/>
</dbReference>
<dbReference type="Gene3D" id="1.20.1420.30">
    <property type="entry name" value="NCX, central ion-binding region"/>
    <property type="match status" value="1"/>
</dbReference>
<organism evidence="7 8">
    <name type="scientific">Dryocola boscaweniae</name>
    <dbReference type="NCBI Taxonomy" id="2925397"/>
    <lineage>
        <taxon>Bacteria</taxon>
        <taxon>Pseudomonadati</taxon>
        <taxon>Pseudomonadota</taxon>
        <taxon>Gammaproteobacteria</taxon>
        <taxon>Enterobacterales</taxon>
        <taxon>Enterobacteriaceae</taxon>
        <taxon>Dryocola</taxon>
    </lineage>
</organism>
<feature type="transmembrane region" description="Helical" evidence="5">
    <location>
        <begin position="130"/>
        <end position="150"/>
    </location>
</feature>
<reference evidence="7" key="1">
    <citation type="submission" date="2022-03" db="EMBL/GenBank/DDBJ databases">
        <title>Proposal of a novel genus Dryocolo and two novel species.</title>
        <authorList>
            <person name="Maddock D.W."/>
            <person name="Brady C.L."/>
            <person name="Denman S."/>
            <person name="Arnold D."/>
        </authorList>
    </citation>
    <scope>NUCLEOTIDE SEQUENCE</scope>
    <source>
        <strain evidence="7">H6W4</strain>
    </source>
</reference>
<dbReference type="AlphaFoldDB" id="A0A9X3AAZ8"/>
<dbReference type="GO" id="GO:0008273">
    <property type="term" value="F:calcium, potassium:sodium antiporter activity"/>
    <property type="evidence" value="ECO:0007669"/>
    <property type="project" value="TreeGrafter"/>
</dbReference>
<evidence type="ECO:0000313" key="7">
    <source>
        <dbReference type="EMBL" id="MCT4701989.1"/>
    </source>
</evidence>
<keyword evidence="8" id="KW-1185">Reference proteome</keyword>
<dbReference type="PANTHER" id="PTHR10846">
    <property type="entry name" value="SODIUM/POTASSIUM/CALCIUM EXCHANGER"/>
    <property type="match status" value="1"/>
</dbReference>
<evidence type="ECO:0000256" key="5">
    <source>
        <dbReference type="SAM" id="Phobius"/>
    </source>
</evidence>
<evidence type="ECO:0000256" key="2">
    <source>
        <dbReference type="ARBA" id="ARBA00022692"/>
    </source>
</evidence>
<evidence type="ECO:0000256" key="1">
    <source>
        <dbReference type="ARBA" id="ARBA00004141"/>
    </source>
</evidence>
<dbReference type="RefSeq" id="WP_271122794.1">
    <property type="nucleotide sequence ID" value="NZ_JALHAN010000063.1"/>
</dbReference>
<dbReference type="GO" id="GO:0005886">
    <property type="term" value="C:plasma membrane"/>
    <property type="evidence" value="ECO:0007669"/>
    <property type="project" value="TreeGrafter"/>
</dbReference>
<feature type="transmembrane region" description="Helical" evidence="5">
    <location>
        <begin position="68"/>
        <end position="93"/>
    </location>
</feature>
<dbReference type="EMBL" id="JALHAP010000076">
    <property type="protein sequence ID" value="MCT4701989.1"/>
    <property type="molecule type" value="Genomic_DNA"/>
</dbReference>
<feature type="transmembrane region" description="Helical" evidence="5">
    <location>
        <begin position="303"/>
        <end position="320"/>
    </location>
</feature>
<name>A0A9X3AAZ8_9ENTR</name>
<keyword evidence="3 5" id="KW-1133">Transmembrane helix</keyword>
<dbReference type="NCBIfam" id="TIGR00367">
    <property type="entry name" value="calcium/sodium antiporter"/>
    <property type="match status" value="1"/>
</dbReference>
<evidence type="ECO:0000313" key="8">
    <source>
        <dbReference type="Proteomes" id="UP001150641"/>
    </source>
</evidence>
<keyword evidence="2 5" id="KW-0812">Transmembrane</keyword>
<dbReference type="InterPro" id="IPR004481">
    <property type="entry name" value="K/Na/Ca-exchanger"/>
</dbReference>
<feature type="transmembrane region" description="Helical" evidence="5">
    <location>
        <begin position="200"/>
        <end position="219"/>
    </location>
</feature>
<dbReference type="InterPro" id="IPR004837">
    <property type="entry name" value="NaCa_Exmemb"/>
</dbReference>
<comment type="subcellular location">
    <subcellularLocation>
        <location evidence="1">Membrane</location>
        <topology evidence="1">Multi-pass membrane protein</topology>
    </subcellularLocation>
</comment>
<dbReference type="InterPro" id="IPR044880">
    <property type="entry name" value="NCX_ion-bd_dom_sf"/>
</dbReference>
<dbReference type="GO" id="GO:0005262">
    <property type="term" value="F:calcium channel activity"/>
    <property type="evidence" value="ECO:0007669"/>
    <property type="project" value="TreeGrafter"/>
</dbReference>
<sequence>MLLATALLIIGLLLVVYGADRLVFAASLLCRNFGVPPLIIGMTVVSIGTSLPEMIVAGSAALHGQLDLAIGTALGSNITNIMLILGLAALLHPFTVNSDILRRELPLMLIVSVMAGLFIFDNQLSRIDGLLLIALAVLYLLFIVKIARLAEQQGHDSLTREQMAELPREGSRSVAYLWLAVALIILPMATRMVIDNATVLANFFGVSELVIGLTIISVGTSLPELATTIAGARKGEDDIAIGNIIGSNIFNIVFVLGIPALIAPGEIDPLAFARDYWVMLAVSAIFALLCWRKPRSIGKAAGALLTCGFFVWIVVLWFVASPVVG</sequence>
<protein>
    <submittedName>
        <fullName evidence="7">Calcium/sodium antiporter</fullName>
    </submittedName>
</protein>
<keyword evidence="4 5" id="KW-0472">Membrane</keyword>
<accession>A0A9X3AAZ8</accession>
<evidence type="ECO:0000256" key="4">
    <source>
        <dbReference type="ARBA" id="ARBA00023136"/>
    </source>
</evidence>
<feature type="transmembrane region" description="Helical" evidence="5">
    <location>
        <begin position="274"/>
        <end position="291"/>
    </location>
</feature>
<gene>
    <name evidence="7" type="ORF">MUA00_09250</name>
</gene>
<evidence type="ECO:0000259" key="6">
    <source>
        <dbReference type="Pfam" id="PF01699"/>
    </source>
</evidence>
<dbReference type="Pfam" id="PF01699">
    <property type="entry name" value="Na_Ca_ex"/>
    <property type="match status" value="2"/>
</dbReference>
<feature type="domain" description="Sodium/calcium exchanger membrane region" evidence="6">
    <location>
        <begin position="175"/>
        <end position="317"/>
    </location>
</feature>
<dbReference type="PANTHER" id="PTHR10846:SF8">
    <property type="entry name" value="INNER MEMBRANE PROTEIN YRBG"/>
    <property type="match status" value="1"/>
</dbReference>
<feature type="transmembrane region" description="Helical" evidence="5">
    <location>
        <begin position="105"/>
        <end position="124"/>
    </location>
</feature>
<dbReference type="GO" id="GO:0006874">
    <property type="term" value="P:intracellular calcium ion homeostasis"/>
    <property type="evidence" value="ECO:0007669"/>
    <property type="project" value="TreeGrafter"/>
</dbReference>
<dbReference type="NCBIfam" id="NF008005">
    <property type="entry name" value="PRK10734.1"/>
    <property type="match status" value="1"/>
</dbReference>